<dbReference type="OMA" id="HAPNYVV"/>
<evidence type="ECO:0000259" key="3">
    <source>
        <dbReference type="Pfam" id="PF20597"/>
    </source>
</evidence>
<feature type="compositionally biased region" description="Acidic residues" evidence="1">
    <location>
        <begin position="543"/>
        <end position="553"/>
    </location>
</feature>
<dbReference type="Pfam" id="PF20597">
    <property type="entry name" value="pAdhesive_15"/>
    <property type="match status" value="1"/>
</dbReference>
<accession>S2J6M0</accession>
<evidence type="ECO:0000313" key="4">
    <source>
        <dbReference type="EMBL" id="EPB83902.1"/>
    </source>
</evidence>
<evidence type="ECO:0000256" key="2">
    <source>
        <dbReference type="SAM" id="SignalP"/>
    </source>
</evidence>
<dbReference type="OrthoDB" id="2419531at2759"/>
<feature type="chain" id="PRO_5004508921" description="Choice-of-anchor A domain-containing protein" evidence="2">
    <location>
        <begin position="20"/>
        <end position="592"/>
    </location>
</feature>
<protein>
    <recommendedName>
        <fullName evidence="3">Choice-of-anchor A domain-containing protein</fullName>
    </recommendedName>
</protein>
<dbReference type="eggNOG" id="ENOG502RY5K">
    <property type="taxonomic scope" value="Eukaryota"/>
</dbReference>
<dbReference type="InterPro" id="IPR026588">
    <property type="entry name" value="Choice_anch_A"/>
</dbReference>
<reference evidence="5" key="1">
    <citation type="submission" date="2013-05" db="EMBL/GenBank/DDBJ databases">
        <title>The Genome sequence of Mucor circinelloides f. circinelloides 1006PhL.</title>
        <authorList>
            <consortium name="The Broad Institute Genomics Platform"/>
            <person name="Cuomo C."/>
            <person name="Earl A."/>
            <person name="Findley K."/>
            <person name="Lee S.C."/>
            <person name="Walker B."/>
            <person name="Young S."/>
            <person name="Zeng Q."/>
            <person name="Gargeya S."/>
            <person name="Fitzgerald M."/>
            <person name="Haas B."/>
            <person name="Abouelleil A."/>
            <person name="Allen A.W."/>
            <person name="Alvarado L."/>
            <person name="Arachchi H.M."/>
            <person name="Berlin A.M."/>
            <person name="Chapman S.B."/>
            <person name="Gainer-Dewar J."/>
            <person name="Goldberg J."/>
            <person name="Griggs A."/>
            <person name="Gujja S."/>
            <person name="Hansen M."/>
            <person name="Howarth C."/>
            <person name="Imamovic A."/>
            <person name="Ireland A."/>
            <person name="Larimer J."/>
            <person name="McCowan C."/>
            <person name="Murphy C."/>
            <person name="Pearson M."/>
            <person name="Poon T.W."/>
            <person name="Priest M."/>
            <person name="Roberts A."/>
            <person name="Saif S."/>
            <person name="Shea T."/>
            <person name="Sisk P."/>
            <person name="Sykes S."/>
            <person name="Wortman J."/>
            <person name="Nusbaum C."/>
            <person name="Birren B."/>
        </authorList>
    </citation>
    <scope>NUCLEOTIDE SEQUENCE [LARGE SCALE GENOMIC DNA]</scope>
    <source>
        <strain evidence="5">1006PhL</strain>
    </source>
</reference>
<dbReference type="Proteomes" id="UP000014254">
    <property type="component" value="Unassembled WGS sequence"/>
</dbReference>
<sequence length="592" mass="64687">MVRSLSLAVAALLVSSSLAAQVSIVQRFGGYLFPRAVETDLDECRETNGYENDILTRFTGIFFGDFYTGGGTDILGGLAVEGNMHAPNYVVNANHGADCSDPDSFNSYGLVVKGIVDTFNTHVHGNAFLNSGGTTEEVIELDAGCFVTDQAGTGNFDFDLVNKIATNSNQDFASLQPTVVLEPDGSLTELREGQLANYEILTFHSCSGVLCSSYPDIESDPSAIFFGQGNWNGVQGSDIDPDKTYVLNIPVKNGETIELDGNNPTLGFNPCKLIYNFYPVDDAGQYVPDGEFTLIRRTANQFGGFTLAPRGHIVDGSVGNFSGNLIGLDYTWENLNAGVEIHDYNAAGGDCDQYLGCVPVHVTSDPPTVTLPSIMSSTKSRTKTWTSTDLVPSESATTTVTYSPVPEPTDGIITSEYSPCPADSTLVTTVTASVDDVTVTSTVIAPDVTTTATLTEGILTLTESGTTITTTIKATRTRTFVIIKPTTKVEYSCTTDFDHDHDHDHHHHDKDKDHGHYGKDDEYDNDDDEHGDDDKDDDKWDKDDEDDEDDDDDKDKKKWHKNEDDEDDDDEDDDEEDDDDDKHWKGKKDKNY</sequence>
<feature type="compositionally biased region" description="Basic and acidic residues" evidence="1">
    <location>
        <begin position="510"/>
        <end position="520"/>
    </location>
</feature>
<dbReference type="VEuPathDB" id="FungiDB:HMPREF1544_09356"/>
<keyword evidence="5" id="KW-1185">Reference proteome</keyword>
<feature type="compositionally biased region" description="Acidic residues" evidence="1">
    <location>
        <begin position="564"/>
        <end position="580"/>
    </location>
</feature>
<feature type="domain" description="Choice-of-anchor A" evidence="3">
    <location>
        <begin position="53"/>
        <end position="341"/>
    </location>
</feature>
<dbReference type="STRING" id="1220926.S2J6M0"/>
<organism evidence="4 5">
    <name type="scientific">Mucor circinelloides f. circinelloides (strain 1006PhL)</name>
    <name type="common">Mucormycosis agent</name>
    <name type="synonym">Calyptromyces circinelloides</name>
    <dbReference type="NCBI Taxonomy" id="1220926"/>
    <lineage>
        <taxon>Eukaryota</taxon>
        <taxon>Fungi</taxon>
        <taxon>Fungi incertae sedis</taxon>
        <taxon>Mucoromycota</taxon>
        <taxon>Mucoromycotina</taxon>
        <taxon>Mucoromycetes</taxon>
        <taxon>Mucorales</taxon>
        <taxon>Mucorineae</taxon>
        <taxon>Mucoraceae</taxon>
        <taxon>Mucor</taxon>
    </lineage>
</organism>
<feature type="compositionally biased region" description="Acidic residues" evidence="1">
    <location>
        <begin position="521"/>
        <end position="536"/>
    </location>
</feature>
<evidence type="ECO:0000313" key="5">
    <source>
        <dbReference type="Proteomes" id="UP000014254"/>
    </source>
</evidence>
<dbReference type="EMBL" id="KE124055">
    <property type="protein sequence ID" value="EPB83902.1"/>
    <property type="molecule type" value="Genomic_DNA"/>
</dbReference>
<dbReference type="NCBIfam" id="TIGR04215">
    <property type="entry name" value="choice_anch_A"/>
    <property type="match status" value="1"/>
</dbReference>
<name>S2J6M0_MUCC1</name>
<feature type="signal peptide" evidence="2">
    <location>
        <begin position="1"/>
        <end position="19"/>
    </location>
</feature>
<feature type="region of interest" description="Disordered" evidence="1">
    <location>
        <begin position="501"/>
        <end position="592"/>
    </location>
</feature>
<proteinExistence type="predicted"/>
<dbReference type="InParanoid" id="S2J6M0"/>
<keyword evidence="2" id="KW-0732">Signal</keyword>
<evidence type="ECO:0000256" key="1">
    <source>
        <dbReference type="SAM" id="MobiDB-lite"/>
    </source>
</evidence>
<gene>
    <name evidence="4" type="ORF">HMPREF1544_09356</name>
</gene>
<dbReference type="AlphaFoldDB" id="S2J6M0"/>